<dbReference type="GO" id="GO:0016702">
    <property type="term" value="F:oxidoreductase activity, acting on single donors with incorporation of molecular oxygen, incorporation of two atoms of oxygen"/>
    <property type="evidence" value="ECO:0007669"/>
    <property type="project" value="UniProtKB-ARBA"/>
</dbReference>
<keyword evidence="3" id="KW-0479">Metal-binding</keyword>
<evidence type="ECO:0000256" key="2">
    <source>
        <dbReference type="ARBA" id="ARBA00007581"/>
    </source>
</evidence>
<dbReference type="SUPFAM" id="SSF53213">
    <property type="entry name" value="LigB-like"/>
    <property type="match status" value="1"/>
</dbReference>
<dbReference type="InterPro" id="IPR014436">
    <property type="entry name" value="Extradiol_dOase_DODA"/>
</dbReference>
<protein>
    <submittedName>
        <fullName evidence="7">Dioxygenase</fullName>
    </submittedName>
</protein>
<dbReference type="AlphaFoldDB" id="A0A4Q9VWZ9"/>
<evidence type="ECO:0000313" key="8">
    <source>
        <dbReference type="Proteomes" id="UP000292781"/>
    </source>
</evidence>
<evidence type="ECO:0000256" key="4">
    <source>
        <dbReference type="ARBA" id="ARBA00022833"/>
    </source>
</evidence>
<accession>A0A4Q9VWZ9</accession>
<proteinExistence type="inferred from homology"/>
<dbReference type="GO" id="GO:0008270">
    <property type="term" value="F:zinc ion binding"/>
    <property type="evidence" value="ECO:0007669"/>
    <property type="project" value="InterPro"/>
</dbReference>
<dbReference type="CDD" id="cd07363">
    <property type="entry name" value="45_DOPA_Dioxygenase"/>
    <property type="match status" value="1"/>
</dbReference>
<evidence type="ECO:0000256" key="1">
    <source>
        <dbReference type="ARBA" id="ARBA00001947"/>
    </source>
</evidence>
<sequence>MTAPAPASALPALFVSHGAPNMILHPSAARTFLAGLAADLPRPTAILSVSAHFAAARPTVVADPHPAMIYDFGGFEPELYRMVYPAPGDPELAGRVAEALAAAGLEPAIAARRGYDHGTWVPLKLMYPDADIPVVQLSVEPRRDPRHHWNLGRAIAGLRAEGVLVLASGSLTHNLHEAFTPTGLRPLDAPSPAWVSEFADWVAAKVAAHDVEALLDYRRAAPHAVRNHPTDEHLLPLFVALGAGGEEGLRIHDSRNFAVLAMDAYRFAS</sequence>
<reference evidence="7 8" key="1">
    <citation type="submission" date="2019-02" db="EMBL/GenBank/DDBJ databases">
        <title>Siculibacillus lacustris gen. nov., sp. nov., a new rosette-forming bacterium isolated from a freshwater crater lake (Lake St. Ana, Romania).</title>
        <authorList>
            <person name="Felfoldi T."/>
            <person name="Marton Z."/>
            <person name="Szabo A."/>
            <person name="Mentes A."/>
            <person name="Boka K."/>
            <person name="Marialigeti K."/>
            <person name="Mathe I."/>
            <person name="Koncz M."/>
            <person name="Schumann P."/>
            <person name="Toth E."/>
        </authorList>
    </citation>
    <scope>NUCLEOTIDE SEQUENCE [LARGE SCALE GENOMIC DNA]</scope>
    <source>
        <strain evidence="7 8">SA-279</strain>
    </source>
</reference>
<evidence type="ECO:0000259" key="6">
    <source>
        <dbReference type="Pfam" id="PF02900"/>
    </source>
</evidence>
<dbReference type="OrthoDB" id="9790889at2"/>
<evidence type="ECO:0000313" key="7">
    <source>
        <dbReference type="EMBL" id="TBW40898.1"/>
    </source>
</evidence>
<dbReference type="RefSeq" id="WP_131305324.1">
    <property type="nucleotide sequence ID" value="NZ_SJFN01000002.1"/>
</dbReference>
<comment type="caution">
    <text evidence="7">The sequence shown here is derived from an EMBL/GenBank/DDBJ whole genome shotgun (WGS) entry which is preliminary data.</text>
</comment>
<name>A0A4Q9VWZ9_9HYPH</name>
<keyword evidence="4" id="KW-0862">Zinc</keyword>
<dbReference type="EMBL" id="SJFN01000002">
    <property type="protein sequence ID" value="TBW40898.1"/>
    <property type="molecule type" value="Genomic_DNA"/>
</dbReference>
<feature type="domain" description="Extradiol ring-cleavage dioxygenase class III enzyme subunit B" evidence="6">
    <location>
        <begin position="40"/>
        <end position="257"/>
    </location>
</feature>
<dbReference type="Pfam" id="PF02900">
    <property type="entry name" value="LigB"/>
    <property type="match status" value="1"/>
</dbReference>
<dbReference type="Gene3D" id="3.40.830.10">
    <property type="entry name" value="LigB-like"/>
    <property type="match status" value="1"/>
</dbReference>
<dbReference type="PANTHER" id="PTHR30096:SF0">
    <property type="entry name" value="4,5-DOPA DIOXYGENASE EXTRADIOL-LIKE PROTEIN"/>
    <property type="match status" value="1"/>
</dbReference>
<dbReference type="PIRSF" id="PIRSF006157">
    <property type="entry name" value="Doxgns_DODA"/>
    <property type="match status" value="1"/>
</dbReference>
<dbReference type="PANTHER" id="PTHR30096">
    <property type="entry name" value="4,5-DOPA DIOXYGENASE EXTRADIOL-LIKE PROTEIN"/>
    <property type="match status" value="1"/>
</dbReference>
<keyword evidence="5" id="KW-0560">Oxidoreductase</keyword>
<keyword evidence="8" id="KW-1185">Reference proteome</keyword>
<evidence type="ECO:0000256" key="5">
    <source>
        <dbReference type="ARBA" id="ARBA00023002"/>
    </source>
</evidence>
<comment type="cofactor">
    <cofactor evidence="1">
        <name>Zn(2+)</name>
        <dbReference type="ChEBI" id="CHEBI:29105"/>
    </cofactor>
</comment>
<keyword evidence="7" id="KW-0223">Dioxygenase</keyword>
<dbReference type="GO" id="GO:0008198">
    <property type="term" value="F:ferrous iron binding"/>
    <property type="evidence" value="ECO:0007669"/>
    <property type="project" value="InterPro"/>
</dbReference>
<gene>
    <name evidence="7" type="ORF">EYW49_01725</name>
</gene>
<evidence type="ECO:0000256" key="3">
    <source>
        <dbReference type="ARBA" id="ARBA00022723"/>
    </source>
</evidence>
<organism evidence="7 8">
    <name type="scientific">Siculibacillus lacustris</name>
    <dbReference type="NCBI Taxonomy" id="1549641"/>
    <lineage>
        <taxon>Bacteria</taxon>
        <taxon>Pseudomonadati</taxon>
        <taxon>Pseudomonadota</taxon>
        <taxon>Alphaproteobacteria</taxon>
        <taxon>Hyphomicrobiales</taxon>
        <taxon>Ancalomicrobiaceae</taxon>
        <taxon>Siculibacillus</taxon>
    </lineage>
</organism>
<comment type="similarity">
    <text evidence="2">Belongs to the DODA-type extradiol aromatic ring-opening dioxygenase family.</text>
</comment>
<dbReference type="Proteomes" id="UP000292781">
    <property type="component" value="Unassembled WGS sequence"/>
</dbReference>
<dbReference type="InterPro" id="IPR004183">
    <property type="entry name" value="Xdiol_dOase_suB"/>
</dbReference>